<gene>
    <name evidence="4" type="ORF">AYO21_10805</name>
</gene>
<evidence type="ECO:0000313" key="5">
    <source>
        <dbReference type="Proteomes" id="UP000077002"/>
    </source>
</evidence>
<evidence type="ECO:0000256" key="2">
    <source>
        <dbReference type="ARBA" id="ARBA00022643"/>
    </source>
</evidence>
<protein>
    <submittedName>
        <fullName evidence="4">Uncharacterized protein</fullName>
    </submittedName>
</protein>
<dbReference type="OrthoDB" id="412383at2759"/>
<dbReference type="PANTHER" id="PTHR32332:SF28">
    <property type="entry name" value="DIOXYGENASE FAMILY OXIDOREDUCTASE, PUTATIVE (AFU_ORTHOLOGUE AFUA_5G09600)-RELATED"/>
    <property type="match status" value="1"/>
</dbReference>
<sequence>MHQIDPLADYNIWAMVSEIMAFNTPLTRKLGIRVPVVQGGLQWVAYAELAAAVSNAGGLGIINALTQPDPEHLRQEIKKTRSLTPNPFGVNITLLPALNPPDYPAFTQAIIDEGVKIVETAGNSPGPVIKKLKEAGIIVIHKATTIRHAKAAIRLGVDILSIDGFECAGHVGESDIASLILNSRARQELGDTPFIASGGFADGYGLMAALSLGAAGINMGTRFMCTVEAPIHLNVKQAIVKSDEHQTTLILRRWKNTSRMYSNQMTAKTIEIESTSKTGEFAEVAPVVSGARGREVLTGGDIQHGVWYAGQVMGLIHDIPTCAELITRASYSLVEAARVIDTVL</sequence>
<dbReference type="CDD" id="cd04730">
    <property type="entry name" value="NPD_like"/>
    <property type="match status" value="1"/>
</dbReference>
<dbReference type="Proteomes" id="UP000077002">
    <property type="component" value="Unassembled WGS sequence"/>
</dbReference>
<keyword evidence="5" id="KW-1185">Reference proteome</keyword>
<dbReference type="GO" id="GO:0018580">
    <property type="term" value="F:nitronate monooxygenase activity"/>
    <property type="evidence" value="ECO:0007669"/>
    <property type="project" value="InterPro"/>
</dbReference>
<dbReference type="GeneID" id="34605915"/>
<dbReference type="InterPro" id="IPR004136">
    <property type="entry name" value="NMO"/>
</dbReference>
<dbReference type="EMBL" id="LVKK01000132">
    <property type="protein sequence ID" value="OAG35018.1"/>
    <property type="molecule type" value="Genomic_DNA"/>
</dbReference>
<dbReference type="RefSeq" id="XP_022506970.1">
    <property type="nucleotide sequence ID" value="XM_022660713.1"/>
</dbReference>
<dbReference type="Pfam" id="PF03060">
    <property type="entry name" value="NMO"/>
    <property type="match status" value="1"/>
</dbReference>
<proteinExistence type="predicted"/>
<evidence type="ECO:0000256" key="1">
    <source>
        <dbReference type="ARBA" id="ARBA00022630"/>
    </source>
</evidence>
<evidence type="ECO:0000256" key="3">
    <source>
        <dbReference type="ARBA" id="ARBA00023002"/>
    </source>
</evidence>
<keyword evidence="1" id="KW-0285">Flavoprotein</keyword>
<evidence type="ECO:0000313" key="4">
    <source>
        <dbReference type="EMBL" id="OAG35018.1"/>
    </source>
</evidence>
<accession>A0A177ESU1</accession>
<name>A0A177ESU1_9EURO</name>
<comment type="caution">
    <text evidence="4">The sequence shown here is derived from an EMBL/GenBank/DDBJ whole genome shotgun (WGS) entry which is preliminary data.</text>
</comment>
<dbReference type="InterPro" id="IPR013785">
    <property type="entry name" value="Aldolase_TIM"/>
</dbReference>
<dbReference type="PANTHER" id="PTHR32332">
    <property type="entry name" value="2-NITROPROPANE DIOXYGENASE"/>
    <property type="match status" value="1"/>
</dbReference>
<reference evidence="4 5" key="1">
    <citation type="submission" date="2016-03" db="EMBL/GenBank/DDBJ databases">
        <title>Draft genome sequence of the Fonsecaea monophora CBS 269.37.</title>
        <authorList>
            <person name="Bombassaro A."/>
            <person name="Vinicius W.A."/>
            <person name="De Hoog S."/>
            <person name="Sun J."/>
            <person name="Souza E.M."/>
            <person name="Raittz R.T."/>
            <person name="Costa F."/>
            <person name="Leao A.C."/>
            <person name="Tadra-Sfeir M.Z."/>
            <person name="Baura V."/>
            <person name="Balsanelli E."/>
            <person name="Pedrosa F.O."/>
            <person name="Moreno L.F."/>
            <person name="Steffens M.B."/>
            <person name="Xi L."/>
            <person name="Bocca A.L."/>
            <person name="Felipe M.S."/>
            <person name="Teixeira M."/>
            <person name="Telles Filho F.Q."/>
            <person name="Azevedo C.M."/>
            <person name="Gomes R."/>
            <person name="Vicente V.A."/>
        </authorList>
    </citation>
    <scope>NUCLEOTIDE SEQUENCE [LARGE SCALE GENOMIC DNA]</scope>
    <source>
        <strain evidence="4 5">CBS 269.37</strain>
    </source>
</reference>
<dbReference type="Gene3D" id="3.20.20.70">
    <property type="entry name" value="Aldolase class I"/>
    <property type="match status" value="1"/>
</dbReference>
<dbReference type="AlphaFoldDB" id="A0A177ESU1"/>
<organism evidence="4 5">
    <name type="scientific">Fonsecaea monophora</name>
    <dbReference type="NCBI Taxonomy" id="254056"/>
    <lineage>
        <taxon>Eukaryota</taxon>
        <taxon>Fungi</taxon>
        <taxon>Dikarya</taxon>
        <taxon>Ascomycota</taxon>
        <taxon>Pezizomycotina</taxon>
        <taxon>Eurotiomycetes</taxon>
        <taxon>Chaetothyriomycetidae</taxon>
        <taxon>Chaetothyriales</taxon>
        <taxon>Herpotrichiellaceae</taxon>
        <taxon>Fonsecaea</taxon>
    </lineage>
</organism>
<keyword evidence="3" id="KW-0560">Oxidoreductase</keyword>
<keyword evidence="2" id="KW-0288">FMN</keyword>
<dbReference type="SUPFAM" id="SSF51412">
    <property type="entry name" value="Inosine monophosphate dehydrogenase (IMPDH)"/>
    <property type="match status" value="1"/>
</dbReference>